<dbReference type="EMBL" id="WIND01000026">
    <property type="protein sequence ID" value="MSU91801.1"/>
    <property type="molecule type" value="Genomic_DNA"/>
</dbReference>
<dbReference type="Pfam" id="PF13144">
    <property type="entry name" value="ChapFlgA"/>
    <property type="match status" value="1"/>
</dbReference>
<accession>A0A6L5Z5F9</accession>
<dbReference type="Gene3D" id="2.30.30.760">
    <property type="match status" value="1"/>
</dbReference>
<dbReference type="PANTHER" id="PTHR36307">
    <property type="entry name" value="FLAGELLA BASAL BODY P-RING FORMATION PROTEIN FLGA"/>
    <property type="match status" value="1"/>
</dbReference>
<dbReference type="InterPro" id="IPR013974">
    <property type="entry name" value="SAF"/>
</dbReference>
<evidence type="ECO:0000256" key="2">
    <source>
        <dbReference type="ARBA" id="ARBA00022729"/>
    </source>
</evidence>
<protein>
    <recommendedName>
        <fullName evidence="4">Flagella basal body P-ring formation protein FlgA</fullName>
    </recommendedName>
</protein>
<keyword evidence="2" id="KW-0732">Signal</keyword>
<evidence type="ECO:0000313" key="7">
    <source>
        <dbReference type="Proteomes" id="UP000474957"/>
    </source>
</evidence>
<evidence type="ECO:0000256" key="3">
    <source>
        <dbReference type="ARBA" id="ARBA00022764"/>
    </source>
</evidence>
<dbReference type="GO" id="GO:0044780">
    <property type="term" value="P:bacterial-type flagellum assembly"/>
    <property type="evidence" value="ECO:0007669"/>
    <property type="project" value="InterPro"/>
</dbReference>
<feature type="domain" description="SAF" evidence="5">
    <location>
        <begin position="13"/>
        <end position="71"/>
    </location>
</feature>
<evidence type="ECO:0000313" key="6">
    <source>
        <dbReference type="EMBL" id="MSU91801.1"/>
    </source>
</evidence>
<dbReference type="GO" id="GO:0042597">
    <property type="term" value="C:periplasmic space"/>
    <property type="evidence" value="ECO:0007669"/>
    <property type="project" value="UniProtKB-SubCell"/>
</dbReference>
<gene>
    <name evidence="6" type="primary">flgA</name>
    <name evidence="6" type="ORF">GE300_19685</name>
</gene>
<comment type="subcellular location">
    <subcellularLocation>
        <location evidence="1 4">Periplasm</location>
    </subcellularLocation>
</comment>
<sequence length="134" mass="14019">MLAALLLPGQLPAQVLVVNRTLPAQTVIGPQDVSLQDGDVPGAHRAVEDAVGLETRVTLYPGRPVRLGDLGPAAVVERNEIVTLRFRSGALVIETAGRALDRAALDRGVRVMNLGSRTTVTGTARGPGLVEVGR</sequence>
<evidence type="ECO:0000256" key="4">
    <source>
        <dbReference type="RuleBase" id="RU362063"/>
    </source>
</evidence>
<reference evidence="6 7" key="1">
    <citation type="submission" date="2019-10" db="EMBL/GenBank/DDBJ databases">
        <title>Cognatihalovulum marinum gen. nov. sp. nov., a new member of the family Rhodobacteraceae isolated from deep seawater of the Northwest Indian Ocean.</title>
        <authorList>
            <person name="Ruan C."/>
            <person name="Wang J."/>
            <person name="Zheng X."/>
            <person name="Song L."/>
            <person name="Zhu Y."/>
            <person name="Huang Y."/>
            <person name="Lu Z."/>
            <person name="Du W."/>
            <person name="Huang L."/>
            <person name="Dai X."/>
        </authorList>
    </citation>
    <scope>NUCLEOTIDE SEQUENCE [LARGE SCALE GENOMIC DNA]</scope>
    <source>
        <strain evidence="6 7">2CG4</strain>
    </source>
</reference>
<dbReference type="AlphaFoldDB" id="A0A6L5Z5F9"/>
<evidence type="ECO:0000259" key="5">
    <source>
        <dbReference type="SMART" id="SM00858"/>
    </source>
</evidence>
<keyword evidence="6" id="KW-0966">Cell projection</keyword>
<comment type="function">
    <text evidence="4">Involved in the assembly process of the P-ring formation. It may associate with FlgF on the rod constituting a structure essential for the P-ring assembly or may act as a modulator protein for the P-ring assembly.</text>
</comment>
<dbReference type="CDD" id="cd11614">
    <property type="entry name" value="SAF_CpaB_FlgA_like"/>
    <property type="match status" value="1"/>
</dbReference>
<keyword evidence="3 4" id="KW-0574">Periplasm</keyword>
<proteinExistence type="inferred from homology"/>
<dbReference type="SMART" id="SM00858">
    <property type="entry name" value="SAF"/>
    <property type="match status" value="1"/>
</dbReference>
<evidence type="ECO:0000256" key="1">
    <source>
        <dbReference type="ARBA" id="ARBA00004418"/>
    </source>
</evidence>
<dbReference type="PANTHER" id="PTHR36307:SF1">
    <property type="entry name" value="FLAGELLA BASAL BODY P-RING FORMATION PROTEIN FLGA"/>
    <property type="match status" value="1"/>
</dbReference>
<keyword evidence="7" id="KW-1185">Reference proteome</keyword>
<dbReference type="Proteomes" id="UP000474957">
    <property type="component" value="Unassembled WGS sequence"/>
</dbReference>
<dbReference type="NCBIfam" id="TIGR03170">
    <property type="entry name" value="flgA_cterm"/>
    <property type="match status" value="1"/>
</dbReference>
<dbReference type="InterPro" id="IPR017585">
    <property type="entry name" value="SAF_FlgA"/>
</dbReference>
<comment type="similarity">
    <text evidence="4">Belongs to the FlgA family.</text>
</comment>
<keyword evidence="6" id="KW-0282">Flagellum</keyword>
<dbReference type="InterPro" id="IPR039246">
    <property type="entry name" value="Flagellar_FlgA"/>
</dbReference>
<dbReference type="Gene3D" id="3.90.1210.10">
    <property type="entry name" value="Antifreeze-like/N-acetylneuraminic acid synthase C-terminal domain"/>
    <property type="match status" value="1"/>
</dbReference>
<keyword evidence="6" id="KW-0969">Cilium</keyword>
<organism evidence="6 7">
    <name type="scientific">Halovulum marinum</name>
    <dbReference type="NCBI Taxonomy" id="2662447"/>
    <lineage>
        <taxon>Bacteria</taxon>
        <taxon>Pseudomonadati</taxon>
        <taxon>Pseudomonadota</taxon>
        <taxon>Alphaproteobacteria</taxon>
        <taxon>Rhodobacterales</taxon>
        <taxon>Paracoccaceae</taxon>
        <taxon>Halovulum</taxon>
    </lineage>
</organism>
<name>A0A6L5Z5F9_9RHOB</name>
<comment type="caution">
    <text evidence="6">The sequence shown here is derived from an EMBL/GenBank/DDBJ whole genome shotgun (WGS) entry which is preliminary data.</text>
</comment>
<keyword evidence="4" id="KW-1005">Bacterial flagellum biogenesis</keyword>